<dbReference type="EMBL" id="BSEN01000013">
    <property type="protein sequence ID" value="GLJ77240.1"/>
    <property type="molecule type" value="Genomic_DNA"/>
</dbReference>
<name>A0A9W6HB34_9MICO</name>
<accession>A0A9W6HB34</accession>
<dbReference type="AlphaFoldDB" id="A0A9W6HB34"/>
<comment type="caution">
    <text evidence="2">The sequence shown here is derived from an EMBL/GenBank/DDBJ whole genome shotgun (WGS) entry which is preliminary data.</text>
</comment>
<evidence type="ECO:0000256" key="1">
    <source>
        <dbReference type="SAM" id="MobiDB-lite"/>
    </source>
</evidence>
<reference evidence="2" key="2">
    <citation type="submission" date="2023-01" db="EMBL/GenBank/DDBJ databases">
        <authorList>
            <person name="Sun Q."/>
            <person name="Evtushenko L."/>
        </authorList>
    </citation>
    <scope>NUCLEOTIDE SEQUENCE</scope>
    <source>
        <strain evidence="2">VKM Ac-1401</strain>
    </source>
</reference>
<protein>
    <submittedName>
        <fullName evidence="2">Uncharacterized protein</fullName>
    </submittedName>
</protein>
<dbReference type="Proteomes" id="UP001142372">
    <property type="component" value="Unassembled WGS sequence"/>
</dbReference>
<feature type="region of interest" description="Disordered" evidence="1">
    <location>
        <begin position="31"/>
        <end position="72"/>
    </location>
</feature>
<evidence type="ECO:0000313" key="2">
    <source>
        <dbReference type="EMBL" id="GLJ77240.1"/>
    </source>
</evidence>
<organism evidence="2 3">
    <name type="scientific">Leifsonia poae</name>
    <dbReference type="NCBI Taxonomy" id="110933"/>
    <lineage>
        <taxon>Bacteria</taxon>
        <taxon>Bacillati</taxon>
        <taxon>Actinomycetota</taxon>
        <taxon>Actinomycetes</taxon>
        <taxon>Micrococcales</taxon>
        <taxon>Microbacteriaceae</taxon>
        <taxon>Leifsonia</taxon>
    </lineage>
</organism>
<feature type="region of interest" description="Disordered" evidence="1">
    <location>
        <begin position="1"/>
        <end position="20"/>
    </location>
</feature>
<evidence type="ECO:0000313" key="3">
    <source>
        <dbReference type="Proteomes" id="UP001142372"/>
    </source>
</evidence>
<gene>
    <name evidence="2" type="ORF">GCM10017584_28140</name>
</gene>
<sequence length="72" mass="7302">MPATAGDTAPTASASAPTMDMTMAALRRTAGLPLGGDRRDIPIGRAVTPGPRLSVGESAMLRPFDGGPDRPV</sequence>
<proteinExistence type="predicted"/>
<keyword evidence="3" id="KW-1185">Reference proteome</keyword>
<reference evidence="2" key="1">
    <citation type="journal article" date="2014" name="Int. J. Syst. Evol. Microbiol.">
        <title>Complete genome sequence of Corynebacterium casei LMG S-19264T (=DSM 44701T), isolated from a smear-ripened cheese.</title>
        <authorList>
            <consortium name="US DOE Joint Genome Institute (JGI-PGF)"/>
            <person name="Walter F."/>
            <person name="Albersmeier A."/>
            <person name="Kalinowski J."/>
            <person name="Ruckert C."/>
        </authorList>
    </citation>
    <scope>NUCLEOTIDE SEQUENCE</scope>
    <source>
        <strain evidence="2">VKM Ac-1401</strain>
    </source>
</reference>